<dbReference type="Proteomes" id="UP000623440">
    <property type="component" value="Unassembled WGS sequence"/>
</dbReference>
<protein>
    <submittedName>
        <fullName evidence="2">Uncharacterized protein</fullName>
    </submittedName>
</protein>
<accession>A0ABR8E1L9</accession>
<sequence>MQKLRFLPSIIIALTALKLTSCSTTTAEQYEATALTSYRWQVKYANDLTSQPQPRIETFANTSMVNRNGVKPPGAVVGPDDPTIRNSQFAVRNYGVIDN</sequence>
<evidence type="ECO:0000313" key="2">
    <source>
        <dbReference type="EMBL" id="MBD2535546.1"/>
    </source>
</evidence>
<evidence type="ECO:0000313" key="3">
    <source>
        <dbReference type="Proteomes" id="UP000623440"/>
    </source>
</evidence>
<dbReference type="EMBL" id="JACJSI010000292">
    <property type="protein sequence ID" value="MBD2535546.1"/>
    <property type="molecule type" value="Genomic_DNA"/>
</dbReference>
<keyword evidence="3" id="KW-1185">Reference proteome</keyword>
<feature type="chain" id="PRO_5045164833" evidence="1">
    <location>
        <begin position="28"/>
        <end position="99"/>
    </location>
</feature>
<evidence type="ECO:0000256" key="1">
    <source>
        <dbReference type="SAM" id="SignalP"/>
    </source>
</evidence>
<comment type="caution">
    <text evidence="2">The sequence shown here is derived from an EMBL/GenBank/DDBJ whole genome shotgun (WGS) entry which is preliminary data.</text>
</comment>
<reference evidence="2 3" key="1">
    <citation type="journal article" date="2020" name="ISME J.">
        <title>Comparative genomics reveals insights into cyanobacterial evolution and habitat adaptation.</title>
        <authorList>
            <person name="Chen M.Y."/>
            <person name="Teng W.K."/>
            <person name="Zhao L."/>
            <person name="Hu C.X."/>
            <person name="Zhou Y.K."/>
            <person name="Han B.P."/>
            <person name="Song L.R."/>
            <person name="Shu W.S."/>
        </authorList>
    </citation>
    <scope>NUCLEOTIDE SEQUENCE [LARGE SCALE GENOMIC DNA]</scope>
    <source>
        <strain evidence="2 3">FACHB-838</strain>
    </source>
</reference>
<name>A0ABR8E1L9_9NOSO</name>
<proteinExistence type="predicted"/>
<keyword evidence="1" id="KW-0732">Signal</keyword>
<gene>
    <name evidence="2" type="ORF">H6G97_41625</name>
</gene>
<organism evidence="2 3">
    <name type="scientific">Nostoc flagelliforme FACHB-838</name>
    <dbReference type="NCBI Taxonomy" id="2692904"/>
    <lineage>
        <taxon>Bacteria</taxon>
        <taxon>Bacillati</taxon>
        <taxon>Cyanobacteriota</taxon>
        <taxon>Cyanophyceae</taxon>
        <taxon>Nostocales</taxon>
        <taxon>Nostocaceae</taxon>
        <taxon>Nostoc</taxon>
    </lineage>
</organism>
<feature type="signal peptide" evidence="1">
    <location>
        <begin position="1"/>
        <end position="27"/>
    </location>
</feature>